<feature type="domain" description="Terminase large subunit-like endonuclease" evidence="2">
    <location>
        <begin position="278"/>
        <end position="576"/>
    </location>
</feature>
<protein>
    <submittedName>
        <fullName evidence="3">Terminase large subunit</fullName>
    </submittedName>
</protein>
<proteinExistence type="predicted"/>
<reference evidence="3 4" key="1">
    <citation type="submission" date="2020-06" db="EMBL/GenBank/DDBJ databases">
        <title>Dyadobacter sandarakinus sp. nov., isolated from the soil of the Arctic Yellow River Station.</title>
        <authorList>
            <person name="Zhang Y."/>
            <person name="Peng F."/>
        </authorList>
    </citation>
    <scope>NUCLEOTIDE SEQUENCE [LARGE SCALE GENOMIC DNA]</scope>
    <source>
        <strain evidence="3 4">Q3-56</strain>
    </source>
</reference>
<dbReference type="InterPro" id="IPR046462">
    <property type="entry name" value="TerL_nuclease"/>
</dbReference>
<evidence type="ECO:0000313" key="3">
    <source>
        <dbReference type="EMBL" id="QRQ99705.1"/>
    </source>
</evidence>
<dbReference type="RefSeq" id="WP_204660466.1">
    <property type="nucleotide sequence ID" value="NZ_CP056775.1"/>
</dbReference>
<dbReference type="InterPro" id="IPR046461">
    <property type="entry name" value="TerL_ATPase"/>
</dbReference>
<dbReference type="PANTHER" id="PTHR41287:SF1">
    <property type="entry name" value="PROTEIN YMFN"/>
    <property type="match status" value="1"/>
</dbReference>
<dbReference type="InterPro" id="IPR027417">
    <property type="entry name" value="P-loop_NTPase"/>
</dbReference>
<dbReference type="Proteomes" id="UP000612680">
    <property type="component" value="Chromosome"/>
</dbReference>
<dbReference type="InterPro" id="IPR005021">
    <property type="entry name" value="Terminase_largesu-like"/>
</dbReference>
<evidence type="ECO:0000313" key="4">
    <source>
        <dbReference type="Proteomes" id="UP000612680"/>
    </source>
</evidence>
<dbReference type="Pfam" id="PF03354">
    <property type="entry name" value="TerL_ATPase"/>
    <property type="match status" value="1"/>
</dbReference>
<accession>A0ABX7I3T8</accession>
<evidence type="ECO:0000259" key="2">
    <source>
        <dbReference type="Pfam" id="PF20441"/>
    </source>
</evidence>
<organism evidence="3 4">
    <name type="scientific">Dyadobacter sandarakinus</name>
    <dbReference type="NCBI Taxonomy" id="2747268"/>
    <lineage>
        <taxon>Bacteria</taxon>
        <taxon>Pseudomonadati</taxon>
        <taxon>Bacteroidota</taxon>
        <taxon>Cytophagia</taxon>
        <taxon>Cytophagales</taxon>
        <taxon>Spirosomataceae</taxon>
        <taxon>Dyadobacter</taxon>
    </lineage>
</organism>
<dbReference type="EMBL" id="CP056775">
    <property type="protein sequence ID" value="QRQ99705.1"/>
    <property type="molecule type" value="Genomic_DNA"/>
</dbReference>
<dbReference type="Gene3D" id="3.40.50.300">
    <property type="entry name" value="P-loop containing nucleotide triphosphate hydrolases"/>
    <property type="match status" value="1"/>
</dbReference>
<dbReference type="PANTHER" id="PTHR41287">
    <property type="match status" value="1"/>
</dbReference>
<feature type="domain" description="Terminase large subunit-like ATPase" evidence="1">
    <location>
        <begin position="79"/>
        <end position="248"/>
    </location>
</feature>
<sequence length="590" mass="67427">MELLNDLKSAYQYAKDVRSGKINVSRPIKQAIERFYSDLDQTESNFYFDATAAQKALSFFALLCFTKGDWKGKPFVLQPWQCFIVANIFGWKKKSNGKRRFTEAYIEIPKKNGKSELASGISLYMLMMDGEGSAEVYAAAYNTKQANICFRAAKSMAKASPHIRKRLEIQTYVMIHHQSESIMTTVANDGDGTEGKGSSCVSFDEYHVQKTNDLKNSLRSGMAARSQPLFFTITTAGDDVECPCYEFRDLCLKILSGLAKIENIFCMIYGLDPEDEDEAAENWQNPEYWKKANPNYGVSVQIEYLIEAKNEANNSGEKKVDFLTKHLNIWTSSSSIWIPADKYQARAKPEFKPPKGAVCYGGIDLASTKDICAMSFYFPDYNYFMRFLYTTKAMIGKQRKSGINYDKWIQEGWLIVAGQTANINYEYLKNDLRHCAEYYDMRFIGYDRFNSSQLVTELNDELSPIYVPGNGKTKSKYEDRLQPFDQSIKAFSVPTKEYDDIMRNGFVDRDGVEIPTMHDGNPVMNWMLGNVVLNRIEQSSPIDEDDATYIKPDKGKSKDKIDGVISDIMALGEYRAWHYETQYSNDINVW</sequence>
<dbReference type="Pfam" id="PF20441">
    <property type="entry name" value="TerL_nuclease"/>
    <property type="match status" value="1"/>
</dbReference>
<name>A0ABX7I3T8_9BACT</name>
<gene>
    <name evidence="3" type="ORF">HWI92_01635</name>
</gene>
<evidence type="ECO:0000259" key="1">
    <source>
        <dbReference type="Pfam" id="PF03354"/>
    </source>
</evidence>
<keyword evidence="4" id="KW-1185">Reference proteome</keyword>